<evidence type="ECO:0000256" key="4">
    <source>
        <dbReference type="SAM" id="MobiDB-lite"/>
    </source>
</evidence>
<dbReference type="GO" id="GO:0000172">
    <property type="term" value="C:ribonuclease MRP complex"/>
    <property type="evidence" value="ECO:0007669"/>
    <property type="project" value="InterPro"/>
</dbReference>
<feature type="compositionally biased region" description="Low complexity" evidence="4">
    <location>
        <begin position="267"/>
        <end position="283"/>
    </location>
</feature>
<feature type="domain" description="Pop1 N-terminal" evidence="5">
    <location>
        <begin position="3"/>
        <end position="65"/>
    </location>
</feature>
<feature type="compositionally biased region" description="Basic and acidic residues" evidence="4">
    <location>
        <begin position="621"/>
        <end position="639"/>
    </location>
</feature>
<dbReference type="PANTHER" id="PTHR22731">
    <property type="entry name" value="RIBONUCLEASES P/MRP PROTEIN SUBUNIT POP1"/>
    <property type="match status" value="1"/>
</dbReference>
<dbReference type="EMBL" id="LSSK01001454">
    <property type="protein sequence ID" value="OMH79682.1"/>
    <property type="molecule type" value="Genomic_DNA"/>
</dbReference>
<dbReference type="InterPro" id="IPR012590">
    <property type="entry name" value="POPLD_dom"/>
</dbReference>
<evidence type="ECO:0000256" key="2">
    <source>
        <dbReference type="ARBA" id="ARBA00022694"/>
    </source>
</evidence>
<protein>
    <submittedName>
        <fullName evidence="7">Ribonucleases P/MRP protein subunit POP1</fullName>
    </submittedName>
</protein>
<dbReference type="PANTHER" id="PTHR22731:SF3">
    <property type="entry name" value="RIBONUCLEASES P_MRP PROTEIN SUBUNIT POP1"/>
    <property type="match status" value="1"/>
</dbReference>
<evidence type="ECO:0000313" key="7">
    <source>
        <dbReference type="EMBL" id="OMH79682.1"/>
    </source>
</evidence>
<gene>
    <name evidence="7" type="ORF">AX774_g6897</name>
</gene>
<proteinExistence type="predicted"/>
<feature type="domain" description="POPLD" evidence="6">
    <location>
        <begin position="437"/>
        <end position="493"/>
    </location>
</feature>
<evidence type="ECO:0000256" key="1">
    <source>
        <dbReference type="ARBA" id="ARBA00004123"/>
    </source>
</evidence>
<dbReference type="GO" id="GO:0005655">
    <property type="term" value="C:nucleolar ribonuclease P complex"/>
    <property type="evidence" value="ECO:0007669"/>
    <property type="project" value="InterPro"/>
</dbReference>
<feature type="region of interest" description="Disordered" evidence="4">
    <location>
        <begin position="757"/>
        <end position="813"/>
    </location>
</feature>
<dbReference type="InterPro" id="IPR039182">
    <property type="entry name" value="Pop1"/>
</dbReference>
<dbReference type="Proteomes" id="UP000188320">
    <property type="component" value="Unassembled WGS sequence"/>
</dbReference>
<keyword evidence="3" id="KW-0539">Nucleus</keyword>
<evidence type="ECO:0000256" key="3">
    <source>
        <dbReference type="ARBA" id="ARBA00023242"/>
    </source>
</evidence>
<name>A0A1R1PFP6_ZANCU</name>
<feature type="compositionally biased region" description="Acidic residues" evidence="4">
    <location>
        <begin position="761"/>
        <end position="776"/>
    </location>
</feature>
<feature type="compositionally biased region" description="Low complexity" evidence="4">
    <location>
        <begin position="794"/>
        <end position="805"/>
    </location>
</feature>
<evidence type="ECO:0000259" key="5">
    <source>
        <dbReference type="Pfam" id="PF06978"/>
    </source>
</evidence>
<dbReference type="InterPro" id="IPR009723">
    <property type="entry name" value="Pop1_N"/>
</dbReference>
<reference evidence="8" key="1">
    <citation type="submission" date="2017-01" db="EMBL/GenBank/DDBJ databases">
        <authorList>
            <person name="Wang Y."/>
            <person name="White M."/>
            <person name="Kvist S."/>
            <person name="Moncalvo J.-M."/>
        </authorList>
    </citation>
    <scope>NUCLEOTIDE SEQUENCE [LARGE SCALE GENOMIC DNA]</scope>
    <source>
        <strain evidence="8">COL-18-3</strain>
    </source>
</reference>
<feature type="region of interest" description="Disordered" evidence="4">
    <location>
        <begin position="391"/>
        <end position="419"/>
    </location>
</feature>
<feature type="region of interest" description="Disordered" evidence="4">
    <location>
        <begin position="261"/>
        <end position="290"/>
    </location>
</feature>
<comment type="caution">
    <text evidence="7">The sequence shown here is derived from an EMBL/GenBank/DDBJ whole genome shotgun (WGS) entry which is preliminary data.</text>
</comment>
<accession>A0A1R1PFP6</accession>
<keyword evidence="8" id="KW-1185">Reference proteome</keyword>
<dbReference type="OrthoDB" id="442863at2759"/>
<dbReference type="Pfam" id="PF08170">
    <property type="entry name" value="POPLD"/>
    <property type="match status" value="1"/>
</dbReference>
<feature type="region of interest" description="Disordered" evidence="4">
    <location>
        <begin position="619"/>
        <end position="639"/>
    </location>
</feature>
<organism evidence="7 8">
    <name type="scientific">Zancudomyces culisetae</name>
    <name type="common">Gut fungus</name>
    <name type="synonym">Smittium culisetae</name>
    <dbReference type="NCBI Taxonomy" id="1213189"/>
    <lineage>
        <taxon>Eukaryota</taxon>
        <taxon>Fungi</taxon>
        <taxon>Fungi incertae sedis</taxon>
        <taxon>Zoopagomycota</taxon>
        <taxon>Kickxellomycotina</taxon>
        <taxon>Harpellomycetes</taxon>
        <taxon>Harpellales</taxon>
        <taxon>Legeriomycetaceae</taxon>
        <taxon>Zancudomyces</taxon>
    </lineage>
</organism>
<sequence>MARQEGKKRWLETHVWHTKRMRMIEKWGIMVAETPNSKSHRATYLSLYKSMIHDVSFMSTLELVGASNEIIELLGKFTFQKSELSAKMYTNGSKELPLVLYERNDPTKCIGPCVVIWGPKRTVSNTNKSEQSQEIIENDEQKSVVWVRLHPSITQRVYEMFCLFSSTELGMRVSVIDKSLDVMSIDVYGKYSTTLLQSIIEMPVGDGSQENINDSNRIEENVDGSRVWKLLGNVFDHESIPEGLVINLETIDPRLKFPQKLVDPVHNNNNNNNNNSKNNNNNNVDMDKDTDQTNIEDVYNAIQGYSNDPEKSIENNGIWSVEYINKLVENKQTEAQLNQRRSKQLVPGTKLQPGPNDINIPIILIRRGPSSFVGSQVSNLTTVATTTATTNLDVDSKNDDGDGDGNGNGNGNNNSDSDSCDLGVSARKRANRDCVSGWTLICPSGFVLDFWKSLVFGGGRAIGLKEQSLLLFESGLPTFPSEWPTTGAYNEYLQTGGFTNSEYINTINTTFVNSDAGNKNKKGNGKLIKDKKFLKLIKEYNMSARNKFEIWSRKPKGKRENYVKNGVEYPFYPPINSLVGCKEPPELSAFSLTELITKTRKNKSNTIESNEVIRVIQTEKSTLEKPNSDDSHQPSQDVKDLKSVDLDDGPWLLVLQSEIRYLESIITTTLQLSANSKNVPVPTFKSWIAPLVLRLNDKLDQFKLQSTINNTNINQPNDDLIVELMKRCLVLVTLESKQKGVPKPNAAISFSYPTEIVDSNSDSESDAESDADSDSGSDEKATFVKKHPASVDFNSNPNPNSNSNPKSQKCSFPGQAATIGRMFGVWDLQAVNE</sequence>
<evidence type="ECO:0000313" key="8">
    <source>
        <dbReference type="Proteomes" id="UP000188320"/>
    </source>
</evidence>
<keyword evidence="2" id="KW-0819">tRNA processing</keyword>
<dbReference type="AlphaFoldDB" id="A0A1R1PFP6"/>
<evidence type="ECO:0000259" key="6">
    <source>
        <dbReference type="Pfam" id="PF08170"/>
    </source>
</evidence>
<dbReference type="GO" id="GO:0001682">
    <property type="term" value="P:tRNA 5'-leader removal"/>
    <property type="evidence" value="ECO:0007669"/>
    <property type="project" value="InterPro"/>
</dbReference>
<dbReference type="Pfam" id="PF06978">
    <property type="entry name" value="POP1_N"/>
    <property type="match status" value="1"/>
</dbReference>
<comment type="subcellular location">
    <subcellularLocation>
        <location evidence="1">Nucleus</location>
    </subcellularLocation>
</comment>